<dbReference type="Proteomes" id="UP000735302">
    <property type="component" value="Unassembled WGS sequence"/>
</dbReference>
<feature type="region of interest" description="Disordered" evidence="1">
    <location>
        <begin position="56"/>
        <end position="85"/>
    </location>
</feature>
<feature type="compositionally biased region" description="Basic and acidic residues" evidence="1">
    <location>
        <begin position="74"/>
        <end position="85"/>
    </location>
</feature>
<dbReference type="EMBL" id="BLXT01008059">
    <property type="protein sequence ID" value="GFO45411.1"/>
    <property type="molecule type" value="Genomic_DNA"/>
</dbReference>
<organism evidence="2 3">
    <name type="scientific">Plakobranchus ocellatus</name>
    <dbReference type="NCBI Taxonomy" id="259542"/>
    <lineage>
        <taxon>Eukaryota</taxon>
        <taxon>Metazoa</taxon>
        <taxon>Spiralia</taxon>
        <taxon>Lophotrochozoa</taxon>
        <taxon>Mollusca</taxon>
        <taxon>Gastropoda</taxon>
        <taxon>Heterobranchia</taxon>
        <taxon>Euthyneura</taxon>
        <taxon>Panpulmonata</taxon>
        <taxon>Sacoglossa</taxon>
        <taxon>Placobranchoidea</taxon>
        <taxon>Plakobranchidae</taxon>
        <taxon>Plakobranchus</taxon>
    </lineage>
</organism>
<protein>
    <submittedName>
        <fullName evidence="2">Uncharacterized protein</fullName>
    </submittedName>
</protein>
<dbReference type="AlphaFoldDB" id="A0AAV4DMP9"/>
<evidence type="ECO:0000313" key="2">
    <source>
        <dbReference type="EMBL" id="GFO45411.1"/>
    </source>
</evidence>
<name>A0AAV4DMP9_9GAST</name>
<evidence type="ECO:0000256" key="1">
    <source>
        <dbReference type="SAM" id="MobiDB-lite"/>
    </source>
</evidence>
<comment type="caution">
    <text evidence="2">The sequence shown here is derived from an EMBL/GenBank/DDBJ whole genome shotgun (WGS) entry which is preliminary data.</text>
</comment>
<reference evidence="2 3" key="1">
    <citation type="journal article" date="2021" name="Elife">
        <title>Chloroplast acquisition without the gene transfer in kleptoplastic sea slugs, Plakobranchus ocellatus.</title>
        <authorList>
            <person name="Maeda T."/>
            <person name="Takahashi S."/>
            <person name="Yoshida T."/>
            <person name="Shimamura S."/>
            <person name="Takaki Y."/>
            <person name="Nagai Y."/>
            <person name="Toyoda A."/>
            <person name="Suzuki Y."/>
            <person name="Arimoto A."/>
            <person name="Ishii H."/>
            <person name="Satoh N."/>
            <person name="Nishiyama T."/>
            <person name="Hasebe M."/>
            <person name="Maruyama T."/>
            <person name="Minagawa J."/>
            <person name="Obokata J."/>
            <person name="Shigenobu S."/>
        </authorList>
    </citation>
    <scope>NUCLEOTIDE SEQUENCE [LARGE SCALE GENOMIC DNA]</scope>
</reference>
<sequence>MFAYPAEAKYQVWPAGSHKSNLSFITFPEGTALKNDTPVRLALILSQWPGLLRWDSNPRQKSASTVEEEEEEEEKKKDIVMCDVI</sequence>
<gene>
    <name evidence="2" type="ORF">PoB_007191600</name>
</gene>
<evidence type="ECO:0000313" key="3">
    <source>
        <dbReference type="Proteomes" id="UP000735302"/>
    </source>
</evidence>
<proteinExistence type="predicted"/>
<keyword evidence="3" id="KW-1185">Reference proteome</keyword>
<accession>A0AAV4DMP9</accession>